<sequence>MRARKTALLWERFAAVDPGLMRLASAMRAVITLGPGAPVSLVALAAGAVLRPYPVTAAIVFLLLICLAVRARRYGARGRGVGVFGFMGFFLAQFAGARASELPAMGGAVVVAFCAVVVVSYGTGFLTSSCVLARLRRTFNARLRDVLRDTAVLLSTAQDTGTLSLSLERRLDRLHAAARWESPAASSPPWSWRPSRSAGPATRN</sequence>
<feature type="compositionally biased region" description="Low complexity" evidence="1">
    <location>
        <begin position="183"/>
        <end position="198"/>
    </location>
</feature>
<keyword evidence="2" id="KW-1133">Transmembrane helix</keyword>
<keyword evidence="2" id="KW-0812">Transmembrane</keyword>
<evidence type="ECO:0000256" key="1">
    <source>
        <dbReference type="SAM" id="MobiDB-lite"/>
    </source>
</evidence>
<feature type="transmembrane region" description="Helical" evidence="2">
    <location>
        <begin position="81"/>
        <end position="99"/>
    </location>
</feature>
<keyword evidence="4" id="KW-1185">Reference proteome</keyword>
<dbReference type="AlphaFoldDB" id="A0A1I0LWB9"/>
<dbReference type="EMBL" id="FOHX01000028">
    <property type="protein sequence ID" value="SEU47297.1"/>
    <property type="molecule type" value="Genomic_DNA"/>
</dbReference>
<feature type="transmembrane region" description="Helical" evidence="2">
    <location>
        <begin position="20"/>
        <end position="46"/>
    </location>
</feature>
<feature type="transmembrane region" description="Helical" evidence="2">
    <location>
        <begin position="105"/>
        <end position="133"/>
    </location>
</feature>
<accession>A0A1I0LWB9</accession>
<dbReference type="RefSeq" id="WP_091094212.1">
    <property type="nucleotide sequence ID" value="NZ_FOHX01000028.1"/>
</dbReference>
<protein>
    <submittedName>
        <fullName evidence="3">Uncharacterized protein</fullName>
    </submittedName>
</protein>
<proteinExistence type="predicted"/>
<feature type="region of interest" description="Disordered" evidence="1">
    <location>
        <begin position="183"/>
        <end position="204"/>
    </location>
</feature>
<evidence type="ECO:0000256" key="2">
    <source>
        <dbReference type="SAM" id="Phobius"/>
    </source>
</evidence>
<reference evidence="3 4" key="1">
    <citation type="submission" date="2016-10" db="EMBL/GenBank/DDBJ databases">
        <authorList>
            <person name="de Groot N.N."/>
        </authorList>
    </citation>
    <scope>NUCLEOTIDE SEQUENCE [LARGE SCALE GENOMIC DNA]</scope>
    <source>
        <strain evidence="3 4">CGMCC 4.5598</strain>
    </source>
</reference>
<feature type="transmembrane region" description="Helical" evidence="2">
    <location>
        <begin position="52"/>
        <end position="69"/>
    </location>
</feature>
<dbReference type="STRING" id="568860.SAMN05421811_12882"/>
<evidence type="ECO:0000313" key="3">
    <source>
        <dbReference type="EMBL" id="SEU47297.1"/>
    </source>
</evidence>
<gene>
    <name evidence="3" type="ORF">SAMN05421811_12882</name>
</gene>
<dbReference type="Proteomes" id="UP000199361">
    <property type="component" value="Unassembled WGS sequence"/>
</dbReference>
<keyword evidence="2" id="KW-0472">Membrane</keyword>
<name>A0A1I0LWB9_9ACTN</name>
<dbReference type="OrthoDB" id="7431670at2"/>
<organism evidence="3 4">
    <name type="scientific">Nonomuraea wenchangensis</name>
    <dbReference type="NCBI Taxonomy" id="568860"/>
    <lineage>
        <taxon>Bacteria</taxon>
        <taxon>Bacillati</taxon>
        <taxon>Actinomycetota</taxon>
        <taxon>Actinomycetes</taxon>
        <taxon>Streptosporangiales</taxon>
        <taxon>Streptosporangiaceae</taxon>
        <taxon>Nonomuraea</taxon>
    </lineage>
</organism>
<evidence type="ECO:0000313" key="4">
    <source>
        <dbReference type="Proteomes" id="UP000199361"/>
    </source>
</evidence>